<gene>
    <name evidence="1" type="ORF">LY90DRAFT_670247</name>
</gene>
<accession>A0A1Y2D632</accession>
<reference evidence="1 2" key="1">
    <citation type="submission" date="2016-08" db="EMBL/GenBank/DDBJ databases">
        <title>A Parts List for Fungal Cellulosomes Revealed by Comparative Genomics.</title>
        <authorList>
            <consortium name="DOE Joint Genome Institute"/>
            <person name="Haitjema C.H."/>
            <person name="Gilmore S.P."/>
            <person name="Henske J.K."/>
            <person name="Solomon K.V."/>
            <person name="De Groot R."/>
            <person name="Kuo A."/>
            <person name="Mondo S.J."/>
            <person name="Salamov A.A."/>
            <person name="Labutti K."/>
            <person name="Zhao Z."/>
            <person name="Chiniquy J."/>
            <person name="Barry K."/>
            <person name="Brewer H.M."/>
            <person name="Purvine S.O."/>
            <person name="Wright A.T."/>
            <person name="Boxma B."/>
            <person name="Van Alen T."/>
            <person name="Hackstein J.H."/>
            <person name="Baker S.E."/>
            <person name="Grigoriev I.V."/>
            <person name="O'Malley M.A."/>
        </authorList>
    </citation>
    <scope>NUCLEOTIDE SEQUENCE [LARGE SCALE GENOMIC DNA]</scope>
    <source>
        <strain evidence="1 2">G1</strain>
    </source>
</reference>
<dbReference type="EMBL" id="MCOG01000089">
    <property type="protein sequence ID" value="ORY54025.1"/>
    <property type="molecule type" value="Genomic_DNA"/>
</dbReference>
<comment type="caution">
    <text evidence="1">The sequence shown here is derived from an EMBL/GenBank/DDBJ whole genome shotgun (WGS) entry which is preliminary data.</text>
</comment>
<dbReference type="OrthoDB" id="10613639at2759"/>
<evidence type="ECO:0000313" key="2">
    <source>
        <dbReference type="Proteomes" id="UP000193920"/>
    </source>
</evidence>
<organism evidence="1 2">
    <name type="scientific">Neocallimastix californiae</name>
    <dbReference type="NCBI Taxonomy" id="1754190"/>
    <lineage>
        <taxon>Eukaryota</taxon>
        <taxon>Fungi</taxon>
        <taxon>Fungi incertae sedis</taxon>
        <taxon>Chytridiomycota</taxon>
        <taxon>Chytridiomycota incertae sedis</taxon>
        <taxon>Neocallimastigomycetes</taxon>
        <taxon>Neocallimastigales</taxon>
        <taxon>Neocallimastigaceae</taxon>
        <taxon>Neocallimastix</taxon>
    </lineage>
</organism>
<dbReference type="Proteomes" id="UP000193920">
    <property type="component" value="Unassembled WGS sequence"/>
</dbReference>
<keyword evidence="2" id="KW-1185">Reference proteome</keyword>
<evidence type="ECO:0000313" key="1">
    <source>
        <dbReference type="EMBL" id="ORY54025.1"/>
    </source>
</evidence>
<sequence>MYEINKTSLKVASSADTSLIDSKKYHVSQSVPLTPIEKNINQSIIEKSDYRSLLSVNKSIKKLEKLDENTNNYNNDDSDIILQSLPQKSSSVQPLRDFDTISLQQLQSEYIYTSSSTVKHIAPKLRRSYSQQLKKMSKSPRLSYIQPKIQPQAQDNINRNGSKRISTMSTNSISVTPSNHKLYRQSLQNFAPNNRKSLMEGLTNYTSGISYSINDFYSSTPASPVFLLKRNANNGHNHGTANGNNDPNERFITNLEYNKKIVQSELVLTTSHNDDTGLTSSYDKFASDIINENNNPLNKKMTNQQNNT</sequence>
<protein>
    <submittedName>
        <fullName evidence="1">Uncharacterized protein</fullName>
    </submittedName>
</protein>
<proteinExistence type="predicted"/>
<dbReference type="AlphaFoldDB" id="A0A1Y2D632"/>
<name>A0A1Y2D632_9FUNG</name>